<dbReference type="HOGENOM" id="CLU_1434685_0_0_1"/>
<evidence type="ECO:0000313" key="3">
    <source>
        <dbReference type="Proteomes" id="UP000007129"/>
    </source>
</evidence>
<feature type="region of interest" description="Disordered" evidence="1">
    <location>
        <begin position="1"/>
        <end position="26"/>
    </location>
</feature>
<dbReference type="Proteomes" id="UP000007129">
    <property type="component" value="Unassembled WGS sequence"/>
</dbReference>
<protein>
    <submittedName>
        <fullName evidence="2">Uncharacterized protein</fullName>
    </submittedName>
</protein>
<organism evidence="2 3">
    <name type="scientific">Macrophomina phaseolina (strain MS6)</name>
    <name type="common">Charcoal rot fungus</name>
    <dbReference type="NCBI Taxonomy" id="1126212"/>
    <lineage>
        <taxon>Eukaryota</taxon>
        <taxon>Fungi</taxon>
        <taxon>Dikarya</taxon>
        <taxon>Ascomycota</taxon>
        <taxon>Pezizomycotina</taxon>
        <taxon>Dothideomycetes</taxon>
        <taxon>Dothideomycetes incertae sedis</taxon>
        <taxon>Botryosphaeriales</taxon>
        <taxon>Botryosphaeriaceae</taxon>
        <taxon>Macrophomina</taxon>
    </lineage>
</organism>
<name>K2QVZ9_MACPH</name>
<feature type="compositionally biased region" description="Polar residues" evidence="1">
    <location>
        <begin position="1"/>
        <end position="13"/>
    </location>
</feature>
<dbReference type="VEuPathDB" id="FungiDB:MPH_08920"/>
<reference evidence="2 3" key="1">
    <citation type="journal article" date="2012" name="BMC Genomics">
        <title>Tools to kill: Genome of one of the most destructive plant pathogenic fungi Macrophomina phaseolina.</title>
        <authorList>
            <person name="Islam M.S."/>
            <person name="Haque M.S."/>
            <person name="Islam M.M."/>
            <person name="Emdad E.M."/>
            <person name="Halim A."/>
            <person name="Hossen Q.M.M."/>
            <person name="Hossain M.Z."/>
            <person name="Ahmed B."/>
            <person name="Rahim S."/>
            <person name="Rahman M.S."/>
            <person name="Alam M.M."/>
            <person name="Hou S."/>
            <person name="Wan X."/>
            <person name="Saito J.A."/>
            <person name="Alam M."/>
        </authorList>
    </citation>
    <scope>NUCLEOTIDE SEQUENCE [LARGE SCALE GENOMIC DNA]</scope>
    <source>
        <strain evidence="2 3">MS6</strain>
    </source>
</reference>
<sequence>MAFLQGSSHSQGSAHEHPTSRFSASERRLAFSFSSGQRPREQCTIQDGCAFVNIAGDNCADPGGDRPKSGPDGTDSPILTESGSGDALGRCLRKRSWVRRERECRVASQPPSLADDVTRPRLSSPKSASRTAEEPEITLRTHVSTGAAMLHPNAKSRIATDAGAGRWHHVWASRLPYDVCRHQACPHPP</sequence>
<feature type="compositionally biased region" description="Basic and acidic residues" evidence="1">
    <location>
        <begin position="14"/>
        <end position="26"/>
    </location>
</feature>
<evidence type="ECO:0000313" key="2">
    <source>
        <dbReference type="EMBL" id="EKG13921.1"/>
    </source>
</evidence>
<proteinExistence type="predicted"/>
<feature type="region of interest" description="Disordered" evidence="1">
    <location>
        <begin position="60"/>
        <end position="87"/>
    </location>
</feature>
<accession>K2QVZ9</accession>
<dbReference type="InParanoid" id="K2QVZ9"/>
<evidence type="ECO:0000256" key="1">
    <source>
        <dbReference type="SAM" id="MobiDB-lite"/>
    </source>
</evidence>
<comment type="caution">
    <text evidence="2">The sequence shown here is derived from an EMBL/GenBank/DDBJ whole genome shotgun (WGS) entry which is preliminary data.</text>
</comment>
<feature type="region of interest" description="Disordered" evidence="1">
    <location>
        <begin position="104"/>
        <end position="136"/>
    </location>
</feature>
<dbReference type="AlphaFoldDB" id="K2QVZ9"/>
<dbReference type="EMBL" id="AHHD01000378">
    <property type="protein sequence ID" value="EKG13921.1"/>
    <property type="molecule type" value="Genomic_DNA"/>
</dbReference>
<gene>
    <name evidence="2" type="ORF">MPH_08920</name>
</gene>